<evidence type="ECO:0000313" key="3">
    <source>
        <dbReference type="Proteomes" id="UP001595798"/>
    </source>
</evidence>
<dbReference type="Proteomes" id="UP001595798">
    <property type="component" value="Unassembled WGS sequence"/>
</dbReference>
<dbReference type="InterPro" id="IPR032608">
    <property type="entry name" value="DUF4892"/>
</dbReference>
<feature type="chain" id="PRO_5046910167" evidence="1">
    <location>
        <begin position="22"/>
        <end position="303"/>
    </location>
</feature>
<name>A0ABV8QLX3_9GAMM</name>
<dbReference type="RefSeq" id="WP_379890558.1">
    <property type="nucleotide sequence ID" value="NZ_JBHSDI010000064.1"/>
</dbReference>
<evidence type="ECO:0000313" key="2">
    <source>
        <dbReference type="EMBL" id="MFC4261226.1"/>
    </source>
</evidence>
<dbReference type="EMBL" id="JBHSDI010000064">
    <property type="protein sequence ID" value="MFC4261226.1"/>
    <property type="molecule type" value="Genomic_DNA"/>
</dbReference>
<organism evidence="2 3">
    <name type="scientific">Marinobacter lacisalsi</name>
    <dbReference type="NCBI Taxonomy" id="475979"/>
    <lineage>
        <taxon>Bacteria</taxon>
        <taxon>Pseudomonadati</taxon>
        <taxon>Pseudomonadota</taxon>
        <taxon>Gammaproteobacteria</taxon>
        <taxon>Pseudomonadales</taxon>
        <taxon>Marinobacteraceae</taxon>
        <taxon>Marinobacter</taxon>
    </lineage>
</organism>
<keyword evidence="3" id="KW-1185">Reference proteome</keyword>
<proteinExistence type="predicted"/>
<feature type="signal peptide" evidence="1">
    <location>
        <begin position="1"/>
        <end position="21"/>
    </location>
</feature>
<protein>
    <submittedName>
        <fullName evidence="2">DUF4892 domain-containing protein</fullName>
    </submittedName>
</protein>
<accession>A0ABV8QLX3</accession>
<gene>
    <name evidence="2" type="ORF">ACFOZ5_19570</name>
</gene>
<sequence length="303" mass="33441">MALVPGVAALPLVLLMAPATGHGSQLLAFPQATLEEERAIESASHRVMLSAIREVGNEVRAEQSVRLAVRGSGRLYLLEPGASRDSARRWYLEQLQARNASILFHCEGRECGRSNVWANQVFDQATLYGRDADQDYLVAGFEDDDGQRWLTVIYTITRGNQREYLWLEQLELSDGALVPGLNGAGGRVTGPLIVPWQGDISVRLDWSVEIRRQIKDKAQDPDSRIVIAGFSALGPDDTIEQALERSQKAAETMSDLLDRSGVSRSRHMIRNIGPLVRIESPGRPPNRIEILIVAPPEGGRSDE</sequence>
<comment type="caution">
    <text evidence="2">The sequence shown here is derived from an EMBL/GenBank/DDBJ whole genome shotgun (WGS) entry which is preliminary data.</text>
</comment>
<keyword evidence="1" id="KW-0732">Signal</keyword>
<reference evidence="3" key="1">
    <citation type="journal article" date="2019" name="Int. J. Syst. Evol. Microbiol.">
        <title>The Global Catalogue of Microorganisms (GCM) 10K type strain sequencing project: providing services to taxonomists for standard genome sequencing and annotation.</title>
        <authorList>
            <consortium name="The Broad Institute Genomics Platform"/>
            <consortium name="The Broad Institute Genome Sequencing Center for Infectious Disease"/>
            <person name="Wu L."/>
            <person name="Ma J."/>
        </authorList>
    </citation>
    <scope>NUCLEOTIDE SEQUENCE [LARGE SCALE GENOMIC DNA]</scope>
    <source>
        <strain evidence="3">CECT 7297</strain>
    </source>
</reference>
<evidence type="ECO:0000256" key="1">
    <source>
        <dbReference type="SAM" id="SignalP"/>
    </source>
</evidence>
<dbReference type="Pfam" id="PF16234">
    <property type="entry name" value="DUF4892"/>
    <property type="match status" value="1"/>
</dbReference>